<evidence type="ECO:0000313" key="3">
    <source>
        <dbReference type="Proteomes" id="UP001371456"/>
    </source>
</evidence>
<name>A0AAN8YGP4_SOLBU</name>
<gene>
    <name evidence="2" type="ORF">RDI58_012406</name>
</gene>
<dbReference type="Proteomes" id="UP001371456">
    <property type="component" value="Unassembled WGS sequence"/>
</dbReference>
<organism evidence="2 3">
    <name type="scientific">Solanum bulbocastanum</name>
    <name type="common">Wild potato</name>
    <dbReference type="NCBI Taxonomy" id="147425"/>
    <lineage>
        <taxon>Eukaryota</taxon>
        <taxon>Viridiplantae</taxon>
        <taxon>Streptophyta</taxon>
        <taxon>Embryophyta</taxon>
        <taxon>Tracheophyta</taxon>
        <taxon>Spermatophyta</taxon>
        <taxon>Magnoliopsida</taxon>
        <taxon>eudicotyledons</taxon>
        <taxon>Gunneridae</taxon>
        <taxon>Pentapetalae</taxon>
        <taxon>asterids</taxon>
        <taxon>lamiids</taxon>
        <taxon>Solanales</taxon>
        <taxon>Solanaceae</taxon>
        <taxon>Solanoideae</taxon>
        <taxon>Solaneae</taxon>
        <taxon>Solanum</taxon>
    </lineage>
</organism>
<proteinExistence type="predicted"/>
<feature type="region of interest" description="Disordered" evidence="1">
    <location>
        <begin position="1"/>
        <end position="20"/>
    </location>
</feature>
<evidence type="ECO:0000313" key="2">
    <source>
        <dbReference type="EMBL" id="KAK6788608.1"/>
    </source>
</evidence>
<keyword evidence="3" id="KW-1185">Reference proteome</keyword>
<sequence>MENGVQQTPATTTAPSPPMPKVGVAVFLLKGSKVLLGKRLSAVGHSTFAFPAATWSSGKVLKSAQRGR</sequence>
<comment type="caution">
    <text evidence="2">The sequence shown here is derived from an EMBL/GenBank/DDBJ whole genome shotgun (WGS) entry which is preliminary data.</text>
</comment>
<evidence type="ECO:0000256" key="1">
    <source>
        <dbReference type="SAM" id="MobiDB-lite"/>
    </source>
</evidence>
<accession>A0AAN8YGP4</accession>
<protein>
    <submittedName>
        <fullName evidence="2">Uncharacterized protein</fullName>
    </submittedName>
</protein>
<dbReference type="AlphaFoldDB" id="A0AAN8YGP4"/>
<reference evidence="2 3" key="1">
    <citation type="submission" date="2024-02" db="EMBL/GenBank/DDBJ databases">
        <title>de novo genome assembly of Solanum bulbocastanum strain 11H21.</title>
        <authorList>
            <person name="Hosaka A.J."/>
        </authorList>
    </citation>
    <scope>NUCLEOTIDE SEQUENCE [LARGE SCALE GENOMIC DNA]</scope>
    <source>
        <tissue evidence="2">Young leaves</tissue>
    </source>
</reference>
<dbReference type="EMBL" id="JBANQN010000005">
    <property type="protein sequence ID" value="KAK6788608.1"/>
    <property type="molecule type" value="Genomic_DNA"/>
</dbReference>